<evidence type="ECO:0000313" key="10">
    <source>
        <dbReference type="Proteomes" id="UP000290567"/>
    </source>
</evidence>
<feature type="transmembrane region" description="Helical" evidence="7">
    <location>
        <begin position="271"/>
        <end position="289"/>
    </location>
</feature>
<dbReference type="Gene3D" id="1.20.1250.20">
    <property type="entry name" value="MFS general substrate transporter like domains"/>
    <property type="match status" value="2"/>
</dbReference>
<feature type="transmembrane region" description="Helical" evidence="7">
    <location>
        <begin position="138"/>
        <end position="157"/>
    </location>
</feature>
<keyword evidence="2" id="KW-0813">Transport</keyword>
<dbReference type="SUPFAM" id="SSF103473">
    <property type="entry name" value="MFS general substrate transporter"/>
    <property type="match status" value="1"/>
</dbReference>
<keyword evidence="10" id="KW-1185">Reference proteome</keyword>
<dbReference type="OrthoDB" id="1650550at2"/>
<feature type="transmembrane region" description="Helical" evidence="7">
    <location>
        <begin position="103"/>
        <end position="126"/>
    </location>
</feature>
<organism evidence="9 10">
    <name type="scientific">Enterococcus florum</name>
    <dbReference type="NCBI Taxonomy" id="2480627"/>
    <lineage>
        <taxon>Bacteria</taxon>
        <taxon>Bacillati</taxon>
        <taxon>Bacillota</taxon>
        <taxon>Bacilli</taxon>
        <taxon>Lactobacillales</taxon>
        <taxon>Enterococcaceae</taxon>
        <taxon>Enterococcus</taxon>
    </lineage>
</organism>
<keyword evidence="5 7" id="KW-1133">Transmembrane helix</keyword>
<evidence type="ECO:0000259" key="8">
    <source>
        <dbReference type="PROSITE" id="PS50850"/>
    </source>
</evidence>
<dbReference type="EMBL" id="BJCC01000021">
    <property type="protein sequence ID" value="GCF94634.1"/>
    <property type="molecule type" value="Genomic_DNA"/>
</dbReference>
<sequence length="391" mass="42244">MNHFHKLRTKLAILSVSLILTSAPVINGVLPSMKNDLNLTQAQTEILSTLPNLFVVISILLSSFMADKIGMKRTVSLGLLLVGIGGSLPILISSYPAVILSRLILGAGLGLFNSLAISFISIFYASHERASLLGIRNAFENIGQACLTLLAGLLLTFAWRYSFAVYLLAFPLILILNLFVPETKGQTVAAEKVKPRAVKEKIDPSIYGIFLFGILMMMSNSAILVRFPSMAVLIEGNAVNASIYLALMPLFGIIAGLLFGTVNRIFRSKTIYLYLTLLLVVNLLVSLAANHFVLLVLALFLSGVPIAWMVPHIFNCLGNLSKTGTQLNVSTSLMVVGFNLGGLLAPSGMQFLQFVAGSKSLAAPFPFFTILYGLLLAILVIRNGKDSHNQT</sequence>
<dbReference type="InterPro" id="IPR036259">
    <property type="entry name" value="MFS_trans_sf"/>
</dbReference>
<evidence type="ECO:0000256" key="3">
    <source>
        <dbReference type="ARBA" id="ARBA00022475"/>
    </source>
</evidence>
<dbReference type="InterPro" id="IPR020846">
    <property type="entry name" value="MFS_dom"/>
</dbReference>
<keyword evidence="6 7" id="KW-0472">Membrane</keyword>
<feature type="transmembrane region" description="Helical" evidence="7">
    <location>
        <begin position="361"/>
        <end position="381"/>
    </location>
</feature>
<feature type="transmembrane region" description="Helical" evidence="7">
    <location>
        <begin position="329"/>
        <end position="349"/>
    </location>
</feature>
<evidence type="ECO:0000256" key="5">
    <source>
        <dbReference type="ARBA" id="ARBA00022989"/>
    </source>
</evidence>
<evidence type="ECO:0000256" key="7">
    <source>
        <dbReference type="SAM" id="Phobius"/>
    </source>
</evidence>
<feature type="transmembrane region" description="Helical" evidence="7">
    <location>
        <begin position="239"/>
        <end position="259"/>
    </location>
</feature>
<dbReference type="PANTHER" id="PTHR43124">
    <property type="entry name" value="PURINE EFFLUX PUMP PBUE"/>
    <property type="match status" value="1"/>
</dbReference>
<dbReference type="PROSITE" id="PS50850">
    <property type="entry name" value="MFS"/>
    <property type="match status" value="1"/>
</dbReference>
<dbReference type="RefSeq" id="WP_146623050.1">
    <property type="nucleotide sequence ID" value="NZ_BJCC01000021.1"/>
</dbReference>
<feature type="domain" description="Major facilitator superfamily (MFS) profile" evidence="8">
    <location>
        <begin position="8"/>
        <end position="385"/>
    </location>
</feature>
<dbReference type="GO" id="GO:0005886">
    <property type="term" value="C:plasma membrane"/>
    <property type="evidence" value="ECO:0007669"/>
    <property type="project" value="UniProtKB-SubCell"/>
</dbReference>
<protein>
    <submittedName>
        <fullName evidence="9">MFS transporter</fullName>
    </submittedName>
</protein>
<dbReference type="Pfam" id="PF07690">
    <property type="entry name" value="MFS_1"/>
    <property type="match status" value="1"/>
</dbReference>
<evidence type="ECO:0000256" key="6">
    <source>
        <dbReference type="ARBA" id="ARBA00023136"/>
    </source>
</evidence>
<feature type="transmembrane region" description="Helical" evidence="7">
    <location>
        <begin position="206"/>
        <end position="227"/>
    </location>
</feature>
<accession>A0A4P5PDL5</accession>
<dbReference type="InterPro" id="IPR011701">
    <property type="entry name" value="MFS"/>
</dbReference>
<dbReference type="PANTHER" id="PTHR43124:SF3">
    <property type="entry name" value="CHLORAMPHENICOL EFFLUX PUMP RV0191"/>
    <property type="match status" value="1"/>
</dbReference>
<proteinExistence type="predicted"/>
<name>A0A4P5PDL5_9ENTE</name>
<keyword evidence="3" id="KW-1003">Cell membrane</keyword>
<gene>
    <name evidence="9" type="ORF">NRIC_25250</name>
</gene>
<feature type="transmembrane region" description="Helical" evidence="7">
    <location>
        <begin position="77"/>
        <end position="97"/>
    </location>
</feature>
<comment type="caution">
    <text evidence="9">The sequence shown here is derived from an EMBL/GenBank/DDBJ whole genome shotgun (WGS) entry which is preliminary data.</text>
</comment>
<keyword evidence="4 7" id="KW-0812">Transmembrane</keyword>
<dbReference type="Proteomes" id="UP000290567">
    <property type="component" value="Unassembled WGS sequence"/>
</dbReference>
<feature type="transmembrane region" description="Helical" evidence="7">
    <location>
        <begin position="163"/>
        <end position="180"/>
    </location>
</feature>
<evidence type="ECO:0000256" key="4">
    <source>
        <dbReference type="ARBA" id="ARBA00022692"/>
    </source>
</evidence>
<evidence type="ECO:0000256" key="2">
    <source>
        <dbReference type="ARBA" id="ARBA00022448"/>
    </source>
</evidence>
<dbReference type="InterPro" id="IPR050189">
    <property type="entry name" value="MFS_Efflux_Transporters"/>
</dbReference>
<evidence type="ECO:0000313" key="9">
    <source>
        <dbReference type="EMBL" id="GCF94634.1"/>
    </source>
</evidence>
<reference evidence="10" key="1">
    <citation type="submission" date="2019-02" db="EMBL/GenBank/DDBJ databases">
        <title>Draft genome sequence of Enterococcus sp. Gos25-1.</title>
        <authorList>
            <person name="Tanaka N."/>
            <person name="Shiwa Y."/>
            <person name="Fujita N."/>
        </authorList>
    </citation>
    <scope>NUCLEOTIDE SEQUENCE [LARGE SCALE GENOMIC DNA]</scope>
    <source>
        <strain evidence="10">Gos25-1</strain>
    </source>
</reference>
<dbReference type="AlphaFoldDB" id="A0A4P5PDL5"/>
<comment type="subcellular location">
    <subcellularLocation>
        <location evidence="1">Cell membrane</location>
        <topology evidence="1">Multi-pass membrane protein</topology>
    </subcellularLocation>
</comment>
<dbReference type="GO" id="GO:0022857">
    <property type="term" value="F:transmembrane transporter activity"/>
    <property type="evidence" value="ECO:0007669"/>
    <property type="project" value="InterPro"/>
</dbReference>
<feature type="transmembrane region" description="Helical" evidence="7">
    <location>
        <begin position="46"/>
        <end position="65"/>
    </location>
</feature>
<evidence type="ECO:0000256" key="1">
    <source>
        <dbReference type="ARBA" id="ARBA00004651"/>
    </source>
</evidence>
<feature type="transmembrane region" description="Helical" evidence="7">
    <location>
        <begin position="295"/>
        <end position="317"/>
    </location>
</feature>